<evidence type="ECO:0000313" key="8">
    <source>
        <dbReference type="EMBL" id="GAN34099.1"/>
    </source>
</evidence>
<keyword evidence="3 5" id="KW-0238">DNA-binding</keyword>
<dbReference type="InterPro" id="IPR011010">
    <property type="entry name" value="DNA_brk_join_enz"/>
</dbReference>
<sequence>MFKRDGIWWACIRYRGKKIQRSLETDNKNLAVSIEARLRIELIEGKYFDRHEGENKTFREMMERFMKEHAPKVSRNMQKSYTTSAKHLLSFFGDSRLTAITPKIINEYKVSRKTQGKKPATINKELAMLQKAFSLAVKQWEWIKENPCLKIPKERENNQRDRWLSGDEEKRLLENSPQWLRDIIIFDLHTGLRQDELLSLTWDRVDLFRKTIIIQETKNGKPRTIPLNQIALNILMEKAKVRNLKSDFVFSSNAMTKIDRRNLIRTFDIAREKAGIQNFHFHDLRHTFATRLAQRGIDLYKISKLLGHCDIHMTQRYAHHCPESLREGIEVLEKVDYNLTTVGGNRNVSTA</sequence>
<evidence type="ECO:0000259" key="7">
    <source>
        <dbReference type="PROSITE" id="PS51900"/>
    </source>
</evidence>
<dbReference type="InterPro" id="IPR044068">
    <property type="entry name" value="CB"/>
</dbReference>
<reference evidence="9" key="1">
    <citation type="journal article" date="2015" name="Genome Announc.">
        <title>Draft Genome Sequence of an Anaerobic Ammonium-Oxidizing Bacterium, "Candidatus Brocadia sinica".</title>
        <authorList>
            <person name="Oshiki M."/>
            <person name="Shinyako-Hata K."/>
            <person name="Satoh H."/>
            <person name="Okabe S."/>
        </authorList>
    </citation>
    <scope>NUCLEOTIDE SEQUENCE [LARGE SCALE GENOMIC DNA]</scope>
    <source>
        <strain evidence="9">JPN1</strain>
    </source>
</reference>
<dbReference type="SUPFAM" id="SSF56349">
    <property type="entry name" value="DNA breaking-rejoining enzymes"/>
    <property type="match status" value="1"/>
</dbReference>
<dbReference type="EMBL" id="BAFN01000001">
    <property type="protein sequence ID" value="GAN34099.1"/>
    <property type="molecule type" value="Genomic_DNA"/>
</dbReference>
<dbReference type="PROSITE" id="PS51900">
    <property type="entry name" value="CB"/>
    <property type="match status" value="1"/>
</dbReference>
<accession>A0ABQ0JZ98</accession>
<evidence type="ECO:0000256" key="4">
    <source>
        <dbReference type="ARBA" id="ARBA00023172"/>
    </source>
</evidence>
<dbReference type="Gene3D" id="1.10.150.130">
    <property type="match status" value="1"/>
</dbReference>
<evidence type="ECO:0000256" key="2">
    <source>
        <dbReference type="ARBA" id="ARBA00022908"/>
    </source>
</evidence>
<evidence type="ECO:0000313" key="9">
    <source>
        <dbReference type="Proteomes" id="UP000032309"/>
    </source>
</evidence>
<keyword evidence="9" id="KW-1185">Reference proteome</keyword>
<dbReference type="Gene3D" id="1.10.443.10">
    <property type="entry name" value="Intergrase catalytic core"/>
    <property type="match status" value="1"/>
</dbReference>
<protein>
    <submittedName>
        <fullName evidence="8">Integrase</fullName>
    </submittedName>
</protein>
<evidence type="ECO:0000256" key="3">
    <source>
        <dbReference type="ARBA" id="ARBA00023125"/>
    </source>
</evidence>
<dbReference type="PANTHER" id="PTHR30349">
    <property type="entry name" value="PHAGE INTEGRASE-RELATED"/>
    <property type="match status" value="1"/>
</dbReference>
<dbReference type="InterPro" id="IPR050090">
    <property type="entry name" value="Tyrosine_recombinase_XerCD"/>
</dbReference>
<gene>
    <name evidence="8" type="ORF">BROSI_A2635</name>
</gene>
<proteinExistence type="inferred from homology"/>
<evidence type="ECO:0000259" key="6">
    <source>
        <dbReference type="PROSITE" id="PS51898"/>
    </source>
</evidence>
<dbReference type="Pfam" id="PF13102">
    <property type="entry name" value="Phage_int_SAM_5"/>
    <property type="match status" value="1"/>
</dbReference>
<dbReference type="InterPro" id="IPR002104">
    <property type="entry name" value="Integrase_catalytic"/>
</dbReference>
<keyword evidence="2" id="KW-0229">DNA integration</keyword>
<dbReference type="CDD" id="cd00796">
    <property type="entry name" value="INT_Rci_Hp1_C"/>
    <property type="match status" value="1"/>
</dbReference>
<dbReference type="InterPro" id="IPR025269">
    <property type="entry name" value="SAM-like_dom"/>
</dbReference>
<dbReference type="InterPro" id="IPR013762">
    <property type="entry name" value="Integrase-like_cat_sf"/>
</dbReference>
<keyword evidence="4" id="KW-0233">DNA recombination</keyword>
<feature type="domain" description="Tyr recombinase" evidence="6">
    <location>
        <begin position="159"/>
        <end position="330"/>
    </location>
</feature>
<comment type="caution">
    <text evidence="8">The sequence shown here is derived from an EMBL/GenBank/DDBJ whole genome shotgun (WGS) entry which is preliminary data.</text>
</comment>
<dbReference type="PANTHER" id="PTHR30349:SF64">
    <property type="entry name" value="PROPHAGE INTEGRASE INTD-RELATED"/>
    <property type="match status" value="1"/>
</dbReference>
<organism evidence="8 9">
    <name type="scientific">Candidatus Brocadia sinica JPN1</name>
    <dbReference type="NCBI Taxonomy" id="1197129"/>
    <lineage>
        <taxon>Bacteria</taxon>
        <taxon>Pseudomonadati</taxon>
        <taxon>Planctomycetota</taxon>
        <taxon>Candidatus Brocadiia</taxon>
        <taxon>Candidatus Brocadiales</taxon>
        <taxon>Candidatus Brocadiaceae</taxon>
        <taxon>Candidatus Brocadia</taxon>
    </lineage>
</organism>
<dbReference type="Proteomes" id="UP000032309">
    <property type="component" value="Unassembled WGS sequence"/>
</dbReference>
<name>A0ABQ0JZ98_9BACT</name>
<dbReference type="InterPro" id="IPR010998">
    <property type="entry name" value="Integrase_recombinase_N"/>
</dbReference>
<comment type="similarity">
    <text evidence="1">Belongs to the 'phage' integrase family.</text>
</comment>
<dbReference type="Pfam" id="PF00589">
    <property type="entry name" value="Phage_integrase"/>
    <property type="match status" value="1"/>
</dbReference>
<dbReference type="RefSeq" id="WP_052564158.1">
    <property type="nucleotide sequence ID" value="NZ_BAFN01000001.1"/>
</dbReference>
<evidence type="ECO:0000256" key="1">
    <source>
        <dbReference type="ARBA" id="ARBA00008857"/>
    </source>
</evidence>
<feature type="domain" description="Core-binding (CB)" evidence="7">
    <location>
        <begin position="56"/>
        <end position="137"/>
    </location>
</feature>
<evidence type="ECO:0000256" key="5">
    <source>
        <dbReference type="PROSITE-ProRule" id="PRU01248"/>
    </source>
</evidence>
<dbReference type="PROSITE" id="PS51898">
    <property type="entry name" value="TYR_RECOMBINASE"/>
    <property type="match status" value="1"/>
</dbReference>